<evidence type="ECO:0000256" key="1">
    <source>
        <dbReference type="SAM" id="MobiDB-lite"/>
    </source>
</evidence>
<reference evidence="2" key="1">
    <citation type="journal article" date="2021" name="Nat. Commun.">
        <title>Genetic determinants of endophytism in the Arabidopsis root mycobiome.</title>
        <authorList>
            <person name="Mesny F."/>
            <person name="Miyauchi S."/>
            <person name="Thiergart T."/>
            <person name="Pickel B."/>
            <person name="Atanasova L."/>
            <person name="Karlsson M."/>
            <person name="Huettel B."/>
            <person name="Barry K.W."/>
            <person name="Haridas S."/>
            <person name="Chen C."/>
            <person name="Bauer D."/>
            <person name="Andreopoulos W."/>
            <person name="Pangilinan J."/>
            <person name="LaButti K."/>
            <person name="Riley R."/>
            <person name="Lipzen A."/>
            <person name="Clum A."/>
            <person name="Drula E."/>
            <person name="Henrissat B."/>
            <person name="Kohler A."/>
            <person name="Grigoriev I.V."/>
            <person name="Martin F.M."/>
            <person name="Hacquard S."/>
        </authorList>
    </citation>
    <scope>NUCLEOTIDE SEQUENCE</scope>
    <source>
        <strain evidence="2">MPI-SDFR-AT-0120</strain>
    </source>
</reference>
<name>A0A8K0R7Q9_9PLEO</name>
<dbReference type="Proteomes" id="UP000813461">
    <property type="component" value="Unassembled WGS sequence"/>
</dbReference>
<keyword evidence="3" id="KW-1185">Reference proteome</keyword>
<feature type="compositionally biased region" description="Low complexity" evidence="1">
    <location>
        <begin position="534"/>
        <end position="551"/>
    </location>
</feature>
<dbReference type="EMBL" id="JAGMVJ010000008">
    <property type="protein sequence ID" value="KAH7088537.1"/>
    <property type="molecule type" value="Genomic_DNA"/>
</dbReference>
<dbReference type="OrthoDB" id="3693282at2759"/>
<sequence>MSTSRNNPFDSSSRQNEGSGKKRAAKESSSEDESVFFTSLRKPSLATGAEATAVASQSTSAGRLAARRVRPEPKRVATAKDKVVSRKGESSSSDEAPFLSQALRNRIAQKPGPSSAATVEDNRPPEALTGIQELSQICAIEDQQSQHDVTEDAQMPDYDSNASEANDFDPGLPDELFEDDLFEDDIQGALAAAQFAGHNDEPSAESRRAEAHSNHQQIRDKYARLQNAPSSVVINSVLAFIDKLSGGSELTNDLIGRATLRLGSSAASISIEDILALWYEPGRERQAYLTDSLVTSLVDNEPIPPSAHFESSATLALFFSDGENLTEHSAKKNLDDAIEAARSGRRPEFGFPMEGLPASASRALFFFNPSRSHWVVCELSGDEEEAISLYNPMNTRQEGHAIGVARSEVSRVAELMSLRRGTKFSTQDWRCVAVESKPCPQQAQVNVDCALVSLFIMVHRLRGEDLPSALETDDERHQFGQWLRERCAMRLANLLQHSSGLAATEDRTLWELFTTDRPDFSRQHVPAKGKEAAQGKPPAKGKPSAKGQPPASRRSQRLRSTREGHVGGEPQASSARLVVKLKVRVPLRWLDQSSQDQNEASATESEPLAATSCPYCDFCSTAQTVVRHKVRHMGIKISPNMTECIMGCGVTFDHDKADSRRQAHVSHVGVAHFDLWLEENDNQVVPLHGHTDNFVVLKSNTREKLHILAVARSSYKTPSTWGKPSIFLEQKRSKWLSVYRTHTGDNVTENQMQTLWANHMKTRYVPHCSPFTVEELRSFLLRRSDASEITRDVKRRSRRAVRFSIVIRDFLFAASVNPAILSIGLDGFTCNAELLQQWLPTVPPFRYVIITMQEVMGIGQVEVDEYWIVVLDSGELEDAISGDPNARPELQELLERWKDLQNTKNGIARNFSNRIGRVEGNNLAEEVSGDENDAGDEVD</sequence>
<feature type="region of interest" description="Disordered" evidence="1">
    <location>
        <begin position="196"/>
        <end position="216"/>
    </location>
</feature>
<proteinExistence type="predicted"/>
<dbReference type="AlphaFoldDB" id="A0A8K0R7Q9"/>
<feature type="compositionally biased region" description="Polar residues" evidence="1">
    <location>
        <begin position="1"/>
        <end position="18"/>
    </location>
</feature>
<organism evidence="2 3">
    <name type="scientific">Paraphoma chrysanthemicola</name>
    <dbReference type="NCBI Taxonomy" id="798071"/>
    <lineage>
        <taxon>Eukaryota</taxon>
        <taxon>Fungi</taxon>
        <taxon>Dikarya</taxon>
        <taxon>Ascomycota</taxon>
        <taxon>Pezizomycotina</taxon>
        <taxon>Dothideomycetes</taxon>
        <taxon>Pleosporomycetidae</taxon>
        <taxon>Pleosporales</taxon>
        <taxon>Pleosporineae</taxon>
        <taxon>Phaeosphaeriaceae</taxon>
        <taxon>Paraphoma</taxon>
    </lineage>
</organism>
<feature type="compositionally biased region" description="Basic and acidic residues" evidence="1">
    <location>
        <begin position="520"/>
        <end position="533"/>
    </location>
</feature>
<evidence type="ECO:0000313" key="3">
    <source>
        <dbReference type="Proteomes" id="UP000813461"/>
    </source>
</evidence>
<gene>
    <name evidence="2" type="ORF">FB567DRAFT_341405</name>
</gene>
<feature type="compositionally biased region" description="Basic and acidic residues" evidence="1">
    <location>
        <begin position="69"/>
        <end position="89"/>
    </location>
</feature>
<feature type="region of interest" description="Disordered" evidence="1">
    <location>
        <begin position="520"/>
        <end position="572"/>
    </location>
</feature>
<protein>
    <submittedName>
        <fullName evidence="2">Uncharacterized protein</fullName>
    </submittedName>
</protein>
<dbReference type="Gene3D" id="3.40.395.10">
    <property type="entry name" value="Adenoviral Proteinase, Chain A"/>
    <property type="match status" value="1"/>
</dbReference>
<evidence type="ECO:0000313" key="2">
    <source>
        <dbReference type="EMBL" id="KAH7088537.1"/>
    </source>
</evidence>
<accession>A0A8K0R7Q9</accession>
<feature type="region of interest" description="Disordered" evidence="1">
    <location>
        <begin position="144"/>
        <end position="174"/>
    </location>
</feature>
<feature type="region of interest" description="Disordered" evidence="1">
    <location>
        <begin position="1"/>
        <end position="131"/>
    </location>
</feature>
<feature type="compositionally biased region" description="Basic and acidic residues" evidence="1">
    <location>
        <begin position="198"/>
        <end position="216"/>
    </location>
</feature>
<comment type="caution">
    <text evidence="2">The sequence shown here is derived from an EMBL/GenBank/DDBJ whole genome shotgun (WGS) entry which is preliminary data.</text>
</comment>